<evidence type="ECO:0000256" key="4">
    <source>
        <dbReference type="PROSITE-ProRule" id="PRU00335"/>
    </source>
</evidence>
<dbReference type="SUPFAM" id="SSF46689">
    <property type="entry name" value="Homeodomain-like"/>
    <property type="match status" value="1"/>
</dbReference>
<evidence type="ECO:0000256" key="3">
    <source>
        <dbReference type="ARBA" id="ARBA00023163"/>
    </source>
</evidence>
<keyword evidence="3" id="KW-0804">Transcription</keyword>
<keyword evidence="1" id="KW-0805">Transcription regulation</keyword>
<comment type="caution">
    <text evidence="6">The sequence shown here is derived from an EMBL/GenBank/DDBJ whole genome shotgun (WGS) entry which is preliminary data.</text>
</comment>
<reference evidence="6" key="2">
    <citation type="submission" date="2020-09" db="EMBL/GenBank/DDBJ databases">
        <authorList>
            <person name="Sun Q."/>
            <person name="Kim S."/>
        </authorList>
    </citation>
    <scope>NUCLEOTIDE SEQUENCE</scope>
    <source>
        <strain evidence="6">KCTC 22169</strain>
    </source>
</reference>
<evidence type="ECO:0000313" key="6">
    <source>
        <dbReference type="EMBL" id="GGX38673.1"/>
    </source>
</evidence>
<dbReference type="EMBL" id="BMXR01000001">
    <property type="protein sequence ID" value="GGX38673.1"/>
    <property type="molecule type" value="Genomic_DNA"/>
</dbReference>
<proteinExistence type="predicted"/>
<protein>
    <submittedName>
        <fullName evidence="6">TetR family transcriptional regulator</fullName>
    </submittedName>
</protein>
<dbReference type="GO" id="GO:0003677">
    <property type="term" value="F:DNA binding"/>
    <property type="evidence" value="ECO:0007669"/>
    <property type="project" value="UniProtKB-UniRule"/>
</dbReference>
<sequence>MTQATTRKQIVEAADRLFYQQGFEHTSFRDIAETVKISRGNFYHHFKSKDDILDAVIALRLTNTRRMLMQWESEAEHPADRVRCFINILLMNRVKIKQYGCPVGSLCSELAKLEHTAQGNANQLFTLFRDWLREQFILLGHQQDADELAMHLLARSQGIATLANAFHDESFIKQEVDQLNNWLNACF</sequence>
<evidence type="ECO:0000259" key="5">
    <source>
        <dbReference type="PROSITE" id="PS50977"/>
    </source>
</evidence>
<evidence type="ECO:0000256" key="1">
    <source>
        <dbReference type="ARBA" id="ARBA00023015"/>
    </source>
</evidence>
<dbReference type="InterPro" id="IPR009057">
    <property type="entry name" value="Homeodomain-like_sf"/>
</dbReference>
<dbReference type="PANTHER" id="PTHR47506:SF1">
    <property type="entry name" value="HTH-TYPE TRANSCRIPTIONAL REGULATOR YJDC"/>
    <property type="match status" value="1"/>
</dbReference>
<dbReference type="AlphaFoldDB" id="A0A918N682"/>
<dbReference type="InterPro" id="IPR001647">
    <property type="entry name" value="HTH_TetR"/>
</dbReference>
<dbReference type="RefSeq" id="WP_189606545.1">
    <property type="nucleotide sequence ID" value="NZ_BMXR01000001.1"/>
</dbReference>
<dbReference type="SUPFAM" id="SSF48498">
    <property type="entry name" value="Tetracyclin repressor-like, C-terminal domain"/>
    <property type="match status" value="1"/>
</dbReference>
<name>A0A918N682_9GAMM</name>
<feature type="DNA-binding region" description="H-T-H motif" evidence="4">
    <location>
        <begin position="27"/>
        <end position="46"/>
    </location>
</feature>
<dbReference type="FunFam" id="1.10.10.60:FF:000141">
    <property type="entry name" value="TetR family transcriptional regulator"/>
    <property type="match status" value="1"/>
</dbReference>
<feature type="domain" description="HTH tetR-type" evidence="5">
    <location>
        <begin position="4"/>
        <end position="64"/>
    </location>
</feature>
<dbReference type="InterPro" id="IPR036271">
    <property type="entry name" value="Tet_transcr_reg_TetR-rel_C_sf"/>
</dbReference>
<evidence type="ECO:0000313" key="7">
    <source>
        <dbReference type="Proteomes" id="UP000626148"/>
    </source>
</evidence>
<dbReference type="PANTHER" id="PTHR47506">
    <property type="entry name" value="TRANSCRIPTIONAL REGULATORY PROTEIN"/>
    <property type="match status" value="1"/>
</dbReference>
<reference evidence="6" key="1">
    <citation type="journal article" date="2014" name="Int. J. Syst. Evol. Microbiol.">
        <title>Complete genome sequence of Corynebacterium casei LMG S-19264T (=DSM 44701T), isolated from a smear-ripened cheese.</title>
        <authorList>
            <consortium name="US DOE Joint Genome Institute (JGI-PGF)"/>
            <person name="Walter F."/>
            <person name="Albersmeier A."/>
            <person name="Kalinowski J."/>
            <person name="Ruckert C."/>
        </authorList>
    </citation>
    <scope>NUCLEOTIDE SEQUENCE</scope>
    <source>
        <strain evidence="6">KCTC 22169</strain>
    </source>
</reference>
<dbReference type="Pfam" id="PF00440">
    <property type="entry name" value="TetR_N"/>
    <property type="match status" value="1"/>
</dbReference>
<keyword evidence="2 4" id="KW-0238">DNA-binding</keyword>
<dbReference type="PRINTS" id="PR00455">
    <property type="entry name" value="HTHTETR"/>
</dbReference>
<accession>A0A918N682</accession>
<keyword evidence="7" id="KW-1185">Reference proteome</keyword>
<organism evidence="6 7">
    <name type="scientific">Saccharospirillum salsuginis</name>
    <dbReference type="NCBI Taxonomy" id="418750"/>
    <lineage>
        <taxon>Bacteria</taxon>
        <taxon>Pseudomonadati</taxon>
        <taxon>Pseudomonadota</taxon>
        <taxon>Gammaproteobacteria</taxon>
        <taxon>Oceanospirillales</taxon>
        <taxon>Saccharospirillaceae</taxon>
        <taxon>Saccharospirillum</taxon>
    </lineage>
</organism>
<evidence type="ECO:0000256" key="2">
    <source>
        <dbReference type="ARBA" id="ARBA00023125"/>
    </source>
</evidence>
<dbReference type="Gene3D" id="1.10.357.10">
    <property type="entry name" value="Tetracycline Repressor, domain 2"/>
    <property type="match status" value="1"/>
</dbReference>
<gene>
    <name evidence="6" type="ORF">GCM10007392_01100</name>
</gene>
<dbReference type="PROSITE" id="PS50977">
    <property type="entry name" value="HTH_TETR_2"/>
    <property type="match status" value="1"/>
</dbReference>
<dbReference type="Proteomes" id="UP000626148">
    <property type="component" value="Unassembled WGS sequence"/>
</dbReference>